<organism evidence="3 4">
    <name type="scientific">Monilinia fructicola</name>
    <name type="common">Brown rot fungus</name>
    <name type="synonym">Ciboria fructicola</name>
    <dbReference type="NCBI Taxonomy" id="38448"/>
    <lineage>
        <taxon>Eukaryota</taxon>
        <taxon>Fungi</taxon>
        <taxon>Dikarya</taxon>
        <taxon>Ascomycota</taxon>
        <taxon>Pezizomycotina</taxon>
        <taxon>Leotiomycetes</taxon>
        <taxon>Helotiales</taxon>
        <taxon>Sclerotiniaceae</taxon>
        <taxon>Monilinia</taxon>
    </lineage>
</organism>
<dbReference type="EMBL" id="VICG01000007">
    <property type="protein sequence ID" value="KAA8569945.1"/>
    <property type="molecule type" value="Genomic_DNA"/>
</dbReference>
<dbReference type="OrthoDB" id="3473062at2759"/>
<dbReference type="Proteomes" id="UP000322873">
    <property type="component" value="Unassembled WGS sequence"/>
</dbReference>
<dbReference type="AlphaFoldDB" id="A0A5M9JSP1"/>
<keyword evidence="2" id="KW-0732">Signal</keyword>
<reference evidence="3 4" key="1">
    <citation type="submission" date="2019-06" db="EMBL/GenBank/DDBJ databases">
        <title>Genome Sequence of the Brown Rot Fungal Pathogen Monilinia fructicola.</title>
        <authorList>
            <person name="De Miccolis Angelini R.M."/>
            <person name="Landi L."/>
            <person name="Abate D."/>
            <person name="Pollastro S."/>
            <person name="Romanazzi G."/>
            <person name="Faretra F."/>
        </authorList>
    </citation>
    <scope>NUCLEOTIDE SEQUENCE [LARGE SCALE GENOMIC DNA]</scope>
    <source>
        <strain evidence="3 4">Mfrc123</strain>
    </source>
</reference>
<protein>
    <submittedName>
        <fullName evidence="3">Uncharacterized protein</fullName>
    </submittedName>
</protein>
<feature type="chain" id="PRO_5024396404" evidence="2">
    <location>
        <begin position="19"/>
        <end position="718"/>
    </location>
</feature>
<feature type="region of interest" description="Disordered" evidence="1">
    <location>
        <begin position="464"/>
        <end position="484"/>
    </location>
</feature>
<keyword evidence="4" id="KW-1185">Reference proteome</keyword>
<dbReference type="VEuPathDB" id="FungiDB:MFRU_005g00960"/>
<evidence type="ECO:0000256" key="2">
    <source>
        <dbReference type="SAM" id="SignalP"/>
    </source>
</evidence>
<gene>
    <name evidence="3" type="ORF">EYC84_002283</name>
</gene>
<evidence type="ECO:0000313" key="4">
    <source>
        <dbReference type="Proteomes" id="UP000322873"/>
    </source>
</evidence>
<comment type="caution">
    <text evidence="3">The sequence shown here is derived from an EMBL/GenBank/DDBJ whole genome shotgun (WGS) entry which is preliminary data.</text>
</comment>
<name>A0A5M9JSP1_MONFR</name>
<accession>A0A5M9JSP1</accession>
<feature type="signal peptide" evidence="2">
    <location>
        <begin position="1"/>
        <end position="18"/>
    </location>
</feature>
<evidence type="ECO:0000313" key="3">
    <source>
        <dbReference type="EMBL" id="KAA8569945.1"/>
    </source>
</evidence>
<feature type="compositionally biased region" description="Polar residues" evidence="1">
    <location>
        <begin position="707"/>
        <end position="718"/>
    </location>
</feature>
<evidence type="ECO:0000256" key="1">
    <source>
        <dbReference type="SAM" id="MobiDB-lite"/>
    </source>
</evidence>
<feature type="region of interest" description="Disordered" evidence="1">
    <location>
        <begin position="695"/>
        <end position="718"/>
    </location>
</feature>
<sequence length="718" mass="81665">MRLSNLLTCISLAITALAGNSSIEVTTPKKNKPWSQVDIINIANDDRFDMLTSNMKQVNWTERYSEWETLALQSDSKQSLSARYGKEKLGESQFFCDIANGCSMKPDPRRILEFVDSSMPGLSQMEKIDEARARYWAGMTYWIVFRSGRNTMISMERGQAYMSSSIDSVILDFTKQDDAKQQLICDITKWFIDHIWSYTITGFETFFTQEKNVKDKLWVKNQLKEAKLPTVFGLIKDVFKTGLEGKYDYFYAEEHPGGKVTDSPNFLRLSSQSYTDDLICGQMDGIKGTGGDNLWRMSDAGYHLSEIMKDYLQAFSKAYRILNGLDSSPNFIHTMSDWMSDSNFEDSIHLLDTIDVAKDADEWGQKLKGYFISASLAANKCYMKCQTQMNPREVVSRCQDKAFPKQRFCPAEAPDTLCQLNCYTMIDAGNHEKPFIGLGNLEKHGFNSADVMKDSWEEYMQTSNAQRKPEVDISSGKQAELNPGKPRLILSTSVSRTNIISDQPLKSKNYPCYTGGWQGLEVESFMDRQGMGRGSPDFGDPKKKNPRAWEVLQNHCPEETRKMKPLTRYFNMICGLRLVWPGKSLKEGLIHNQVLTPDYEGKNDDGCASLRAKTKDLDERTANVLFCMGSYPEAEEIFEHERKSVYTDYNDPLHRGTGLYKLENHELYCRRFLAKLPISYKIKFGLLNDEWSASEDDAKTGPDAESIGTSSENRAGGN</sequence>
<proteinExistence type="predicted"/>